<feature type="compositionally biased region" description="Low complexity" evidence="1">
    <location>
        <begin position="221"/>
        <end position="237"/>
    </location>
</feature>
<comment type="caution">
    <text evidence="2">The sequence shown here is derived from an EMBL/GenBank/DDBJ whole genome shotgun (WGS) entry which is preliminary data.</text>
</comment>
<sequence>MTATALDPLEVARATLRRAELRTGVRASTPGVIDLDDAPRPLGAILDEGRLPRGAASVVTGSASLLLALLATSQGTLDWLAVVGAPGLGMLAAADAGVALERVALVPRAGDDPAGVVAALIDGMTYVVVGPDARLTASERRRLLARARERGSGLVSVSPWEQAAVRLDVVEHRWSGVDGGGGYLRRCELDVARTARGVTDRWTVTLPMPAGPLVDSVAGHARPAAPPARRGPLRLVG</sequence>
<organism evidence="2 3">
    <name type="scientific">Cellulosimicrobium funkei</name>
    <dbReference type="NCBI Taxonomy" id="264251"/>
    <lineage>
        <taxon>Bacteria</taxon>
        <taxon>Bacillati</taxon>
        <taxon>Actinomycetota</taxon>
        <taxon>Actinomycetes</taxon>
        <taxon>Micrococcales</taxon>
        <taxon>Promicromonosporaceae</taxon>
        <taxon>Cellulosimicrobium</taxon>
    </lineage>
</organism>
<accession>A0A4Y8QYP6</accession>
<name>A0A4Y8QYP6_9MICO</name>
<reference evidence="2 3" key="1">
    <citation type="submission" date="2019-03" db="EMBL/GenBank/DDBJ databases">
        <title>Cellulosimicrobium funkei JCM14302 Assembly.</title>
        <authorList>
            <person name="Dou T."/>
        </authorList>
    </citation>
    <scope>NUCLEOTIDE SEQUENCE [LARGE SCALE GENOMIC DNA]</scope>
    <source>
        <strain evidence="2 3">JCM 14302</strain>
    </source>
</reference>
<evidence type="ECO:0000313" key="3">
    <source>
        <dbReference type="Proteomes" id="UP000298003"/>
    </source>
</evidence>
<dbReference type="GeneID" id="95686448"/>
<dbReference type="Proteomes" id="UP000298003">
    <property type="component" value="Unassembled WGS sequence"/>
</dbReference>
<dbReference type="RefSeq" id="WP_061269123.1">
    <property type="nucleotide sequence ID" value="NZ_SOZH01000012.1"/>
</dbReference>
<dbReference type="EMBL" id="SOZH01000012">
    <property type="protein sequence ID" value="TFF04408.1"/>
    <property type="molecule type" value="Genomic_DNA"/>
</dbReference>
<evidence type="ECO:0000313" key="2">
    <source>
        <dbReference type="EMBL" id="TFF04408.1"/>
    </source>
</evidence>
<feature type="region of interest" description="Disordered" evidence="1">
    <location>
        <begin position="217"/>
        <end position="237"/>
    </location>
</feature>
<protein>
    <recommendedName>
        <fullName evidence="4">Protein RecA</fullName>
    </recommendedName>
</protein>
<gene>
    <name evidence="2" type="ORF">E1O70_18350</name>
</gene>
<keyword evidence="3" id="KW-1185">Reference proteome</keyword>
<proteinExistence type="predicted"/>
<evidence type="ECO:0000256" key="1">
    <source>
        <dbReference type="SAM" id="MobiDB-lite"/>
    </source>
</evidence>
<evidence type="ECO:0008006" key="4">
    <source>
        <dbReference type="Google" id="ProtNLM"/>
    </source>
</evidence>
<dbReference type="AlphaFoldDB" id="A0A4Y8QYP6"/>